<protein>
    <submittedName>
        <fullName evidence="1">Regulatory protein GemA</fullName>
    </submittedName>
</protein>
<dbReference type="Pfam" id="PF06252">
    <property type="entry name" value="GemA"/>
    <property type="match status" value="1"/>
</dbReference>
<evidence type="ECO:0000313" key="1">
    <source>
        <dbReference type="EMBL" id="MFD1330235.1"/>
    </source>
</evidence>
<keyword evidence="2" id="KW-1185">Reference proteome</keyword>
<name>A0ABW3Z2Z5_MYCRA</name>
<evidence type="ECO:0000313" key="2">
    <source>
        <dbReference type="Proteomes" id="UP001597173"/>
    </source>
</evidence>
<accession>A0ABW3Z2Z5</accession>
<gene>
    <name evidence="1" type="ORF">ACFQ33_20310</name>
</gene>
<reference evidence="2" key="1">
    <citation type="journal article" date="2019" name="Int. J. Syst. Evol. Microbiol.">
        <title>The Global Catalogue of Microorganisms (GCM) 10K type strain sequencing project: providing services to taxonomists for standard genome sequencing and annotation.</title>
        <authorList>
            <consortium name="The Broad Institute Genomics Platform"/>
            <consortium name="The Broad Institute Genome Sequencing Center for Infectious Disease"/>
            <person name="Wu L."/>
            <person name="Ma J."/>
        </authorList>
    </citation>
    <scope>NUCLEOTIDE SEQUENCE [LARGE SCALE GENOMIC DNA]</scope>
    <source>
        <strain evidence="2">CCUG 55609</strain>
    </source>
</reference>
<sequence>MTSAIAAIHTGCKQLGIDEDGRRAIYERVTGKPSLKLMSSTEQEAVVTELRRLGFTAVDRRANGRQKLTGKFAKKLQALWIAGWNLGVVRDRDDAALVAFVKRQTGIDHTRWLTYADDAGAAIEALKAWLRREAGVNFGNTNGYDWLAADGAKIAWAQWRILHPGASMMVRQGFDEAVFKILGRTNFYLAAVTPKEWQTIMNTFGERVRAARKAAG</sequence>
<comment type="caution">
    <text evidence="1">The sequence shown here is derived from an EMBL/GenBank/DDBJ whole genome shotgun (WGS) entry which is preliminary data.</text>
</comment>
<dbReference type="RefSeq" id="WP_374841157.1">
    <property type="nucleotide sequence ID" value="NZ_JBHEEW010000019.1"/>
</dbReference>
<dbReference type="EMBL" id="JBHTNF010000020">
    <property type="protein sequence ID" value="MFD1330235.1"/>
    <property type="molecule type" value="Genomic_DNA"/>
</dbReference>
<dbReference type="Proteomes" id="UP001597173">
    <property type="component" value="Unassembled WGS sequence"/>
</dbReference>
<proteinExistence type="predicted"/>
<dbReference type="InterPro" id="IPR009363">
    <property type="entry name" value="Phage_Mu_Gp16"/>
</dbReference>
<organism evidence="1 2">
    <name type="scientific">Mycoplana ramosa</name>
    <name type="common">Mycoplana bullata</name>
    <dbReference type="NCBI Taxonomy" id="40837"/>
    <lineage>
        <taxon>Bacteria</taxon>
        <taxon>Pseudomonadati</taxon>
        <taxon>Pseudomonadota</taxon>
        <taxon>Alphaproteobacteria</taxon>
        <taxon>Hyphomicrobiales</taxon>
        <taxon>Rhizobiaceae</taxon>
        <taxon>Mycoplana</taxon>
    </lineage>
</organism>